<dbReference type="InterPro" id="IPR001789">
    <property type="entry name" value="Sig_transdc_resp-reg_receiver"/>
</dbReference>
<dbReference type="STRING" id="550447.SAMN05428946_2058"/>
<dbReference type="PROSITE" id="PS51755">
    <property type="entry name" value="OMPR_PHOB"/>
    <property type="match status" value="1"/>
</dbReference>
<dbReference type="SUPFAM" id="SSF46894">
    <property type="entry name" value="C-terminal effector domain of the bipartite response regulators"/>
    <property type="match status" value="1"/>
</dbReference>
<evidence type="ECO:0000256" key="2">
    <source>
        <dbReference type="ARBA" id="ARBA00022553"/>
    </source>
</evidence>
<keyword evidence="2 7" id="KW-0597">Phosphoprotein</keyword>
<evidence type="ECO:0000256" key="7">
    <source>
        <dbReference type="PROSITE-ProRule" id="PRU00169"/>
    </source>
</evidence>
<evidence type="ECO:0000256" key="1">
    <source>
        <dbReference type="ARBA" id="ARBA00004496"/>
    </source>
</evidence>
<dbReference type="CDD" id="cd00383">
    <property type="entry name" value="trans_reg_C"/>
    <property type="match status" value="1"/>
</dbReference>
<evidence type="ECO:0000256" key="3">
    <source>
        <dbReference type="ARBA" id="ARBA00023012"/>
    </source>
</evidence>
<feature type="domain" description="OmpR/PhoB-type" evidence="10">
    <location>
        <begin position="136"/>
        <end position="234"/>
    </location>
</feature>
<dbReference type="EMBL" id="FTPL01000003">
    <property type="protein sequence ID" value="SIT87293.1"/>
    <property type="molecule type" value="Genomic_DNA"/>
</dbReference>
<dbReference type="SMART" id="SM00448">
    <property type="entry name" value="REC"/>
    <property type="match status" value="1"/>
</dbReference>
<dbReference type="Gene3D" id="3.40.50.2300">
    <property type="match status" value="1"/>
</dbReference>
<dbReference type="Gene3D" id="6.10.250.690">
    <property type="match status" value="1"/>
</dbReference>
<dbReference type="InterPro" id="IPR001867">
    <property type="entry name" value="OmpR/PhoB-type_DNA-bd"/>
</dbReference>
<keyword evidence="6" id="KW-0804">Transcription</keyword>
<protein>
    <submittedName>
        <fullName evidence="11">DNA-binding response regulator, OmpR family, contains REC and winged-helix (WHTH) domain</fullName>
    </submittedName>
</protein>
<evidence type="ECO:0000313" key="12">
    <source>
        <dbReference type="Proteomes" id="UP000187550"/>
    </source>
</evidence>
<evidence type="ECO:0000313" key="11">
    <source>
        <dbReference type="EMBL" id="SIT87293.1"/>
    </source>
</evidence>
<keyword evidence="4" id="KW-0805">Transcription regulation</keyword>
<sequence length="239" mass="27114">MGTEASAVKILVIEDSESVSEMISMFFQKEEIDGTFVADGDAGCREALTGRFDCLIIDWMLPGMDGVSICRRVREAGLEVPIIMLTAKTSEDDQVTGLETGADDYVTKPFSPAALMARIRAVTRRYGIRGKDPDEDGIIRTRHFKVNEKTREVLLDGEAVPNLTPKEYDLLAHFARHPRQVFSREQLIDSVWGYGFYGDDRTVDVHVKRLRSKTEKNGRQFFHTVWGVGYRFEEPEDRT</sequence>
<dbReference type="InterPro" id="IPR016032">
    <property type="entry name" value="Sig_transdc_resp-reg_C-effctor"/>
</dbReference>
<dbReference type="GO" id="GO:0005829">
    <property type="term" value="C:cytosol"/>
    <property type="evidence" value="ECO:0007669"/>
    <property type="project" value="TreeGrafter"/>
</dbReference>
<dbReference type="CDD" id="cd17574">
    <property type="entry name" value="REC_OmpR"/>
    <property type="match status" value="1"/>
</dbReference>
<dbReference type="GO" id="GO:0032993">
    <property type="term" value="C:protein-DNA complex"/>
    <property type="evidence" value="ECO:0007669"/>
    <property type="project" value="TreeGrafter"/>
</dbReference>
<dbReference type="PANTHER" id="PTHR48111:SF21">
    <property type="entry name" value="DNA-BINDING DUAL MASTER TRANSCRIPTIONAL REGULATOR RPAA"/>
    <property type="match status" value="1"/>
</dbReference>
<dbReference type="InterPro" id="IPR039420">
    <property type="entry name" value="WalR-like"/>
</dbReference>
<dbReference type="Pfam" id="PF00072">
    <property type="entry name" value="Response_reg"/>
    <property type="match status" value="1"/>
</dbReference>
<dbReference type="GO" id="GO:0000156">
    <property type="term" value="F:phosphorelay response regulator activity"/>
    <property type="evidence" value="ECO:0007669"/>
    <property type="project" value="TreeGrafter"/>
</dbReference>
<dbReference type="FunFam" id="3.40.50.2300:FF:000001">
    <property type="entry name" value="DNA-binding response regulator PhoB"/>
    <property type="match status" value="1"/>
</dbReference>
<evidence type="ECO:0000256" key="5">
    <source>
        <dbReference type="ARBA" id="ARBA00023125"/>
    </source>
</evidence>
<dbReference type="SMART" id="SM00862">
    <property type="entry name" value="Trans_reg_C"/>
    <property type="match status" value="1"/>
</dbReference>
<reference evidence="12" key="1">
    <citation type="submission" date="2017-01" db="EMBL/GenBank/DDBJ databases">
        <authorList>
            <person name="Varghese N."/>
            <person name="Submissions S."/>
        </authorList>
    </citation>
    <scope>NUCLEOTIDE SEQUENCE [LARGE SCALE GENOMIC DNA]</scope>
    <source>
        <strain evidence="12">MNA4</strain>
    </source>
</reference>
<feature type="domain" description="Response regulatory" evidence="9">
    <location>
        <begin position="9"/>
        <end position="123"/>
    </location>
</feature>
<feature type="modified residue" description="4-aspartylphosphate" evidence="7">
    <location>
        <position position="58"/>
    </location>
</feature>
<dbReference type="Gene3D" id="1.10.10.10">
    <property type="entry name" value="Winged helix-like DNA-binding domain superfamily/Winged helix DNA-binding domain"/>
    <property type="match status" value="1"/>
</dbReference>
<evidence type="ECO:0000256" key="8">
    <source>
        <dbReference type="PROSITE-ProRule" id="PRU01091"/>
    </source>
</evidence>
<dbReference type="AlphaFoldDB" id="A0A1U7PRM2"/>
<proteinExistence type="predicted"/>
<evidence type="ECO:0000256" key="4">
    <source>
        <dbReference type="ARBA" id="ARBA00023015"/>
    </source>
</evidence>
<accession>A0A1U7PRM2</accession>
<gene>
    <name evidence="11" type="ORF">SAMN05428946_2058</name>
</gene>
<dbReference type="FunFam" id="1.10.10.10:FF:000018">
    <property type="entry name" value="DNA-binding response regulator ResD"/>
    <property type="match status" value="1"/>
</dbReference>
<organism evidence="11 12">
    <name type="scientific">Edaphobacillus lindanitolerans</name>
    <dbReference type="NCBI Taxonomy" id="550447"/>
    <lineage>
        <taxon>Bacteria</taxon>
        <taxon>Bacillati</taxon>
        <taxon>Bacillota</taxon>
        <taxon>Bacilli</taxon>
        <taxon>Bacillales</taxon>
        <taxon>Bacillaceae</taxon>
        <taxon>Edaphobacillus</taxon>
    </lineage>
</organism>
<dbReference type="PROSITE" id="PS50110">
    <property type="entry name" value="RESPONSE_REGULATORY"/>
    <property type="match status" value="1"/>
</dbReference>
<evidence type="ECO:0000259" key="10">
    <source>
        <dbReference type="PROSITE" id="PS51755"/>
    </source>
</evidence>
<dbReference type="Proteomes" id="UP000187550">
    <property type="component" value="Unassembled WGS sequence"/>
</dbReference>
<keyword evidence="12" id="KW-1185">Reference proteome</keyword>
<dbReference type="SUPFAM" id="SSF52172">
    <property type="entry name" value="CheY-like"/>
    <property type="match status" value="1"/>
</dbReference>
<dbReference type="PANTHER" id="PTHR48111">
    <property type="entry name" value="REGULATOR OF RPOS"/>
    <property type="match status" value="1"/>
</dbReference>
<keyword evidence="3" id="KW-0902">Two-component regulatory system</keyword>
<evidence type="ECO:0000259" key="9">
    <source>
        <dbReference type="PROSITE" id="PS50110"/>
    </source>
</evidence>
<name>A0A1U7PRM2_9BACI</name>
<dbReference type="GO" id="GO:0000976">
    <property type="term" value="F:transcription cis-regulatory region binding"/>
    <property type="evidence" value="ECO:0007669"/>
    <property type="project" value="TreeGrafter"/>
</dbReference>
<dbReference type="Pfam" id="PF00486">
    <property type="entry name" value="Trans_reg_C"/>
    <property type="match status" value="1"/>
</dbReference>
<dbReference type="RefSeq" id="WP_084186651.1">
    <property type="nucleotide sequence ID" value="NZ_FTPL01000003.1"/>
</dbReference>
<dbReference type="GO" id="GO:0006355">
    <property type="term" value="P:regulation of DNA-templated transcription"/>
    <property type="evidence" value="ECO:0007669"/>
    <property type="project" value="InterPro"/>
</dbReference>
<dbReference type="InterPro" id="IPR036388">
    <property type="entry name" value="WH-like_DNA-bd_sf"/>
</dbReference>
<feature type="DNA-binding region" description="OmpR/PhoB-type" evidence="8">
    <location>
        <begin position="136"/>
        <end position="234"/>
    </location>
</feature>
<keyword evidence="5 8" id="KW-0238">DNA-binding</keyword>
<evidence type="ECO:0000256" key="6">
    <source>
        <dbReference type="ARBA" id="ARBA00023163"/>
    </source>
</evidence>
<dbReference type="InterPro" id="IPR011006">
    <property type="entry name" value="CheY-like_superfamily"/>
</dbReference>
<comment type="subcellular location">
    <subcellularLocation>
        <location evidence="1">Cytoplasm</location>
    </subcellularLocation>
</comment>